<organism evidence="2 3">
    <name type="scientific">Cupriavidus oxalaticus</name>
    <dbReference type="NCBI Taxonomy" id="96344"/>
    <lineage>
        <taxon>Bacteria</taxon>
        <taxon>Pseudomonadati</taxon>
        <taxon>Pseudomonadota</taxon>
        <taxon>Betaproteobacteria</taxon>
        <taxon>Burkholderiales</taxon>
        <taxon>Burkholderiaceae</taxon>
        <taxon>Cupriavidus</taxon>
    </lineage>
</organism>
<evidence type="ECO:0000313" key="2">
    <source>
        <dbReference type="EMBL" id="QBY55496.1"/>
    </source>
</evidence>
<evidence type="ECO:0000256" key="1">
    <source>
        <dbReference type="SAM" id="SignalP"/>
    </source>
</evidence>
<keyword evidence="1" id="KW-0732">Signal</keyword>
<dbReference type="OrthoDB" id="9974741at2"/>
<keyword evidence="2" id="KW-0614">Plasmid</keyword>
<feature type="chain" id="PRO_5020320875" evidence="1">
    <location>
        <begin position="22"/>
        <end position="241"/>
    </location>
</feature>
<dbReference type="KEGG" id="cox:E0W60_31210"/>
<name>A0A4P7LH79_9BURK</name>
<proteinExistence type="predicted"/>
<evidence type="ECO:0000313" key="3">
    <source>
        <dbReference type="Proteomes" id="UP000295294"/>
    </source>
</evidence>
<reference evidence="2 3" key="1">
    <citation type="submission" date="2019-03" db="EMBL/GenBank/DDBJ databases">
        <title>Efficiently degradation of phenoxyalkanoic acid herbicides by Cupriavidus oxalaticus strain X32.</title>
        <authorList>
            <person name="Sheng X."/>
        </authorList>
    </citation>
    <scope>NUCLEOTIDE SEQUENCE [LARGE SCALE GENOMIC DNA]</scope>
    <source>
        <strain evidence="2 3">X32</strain>
        <plasmid evidence="2 3">unnamed1</plasmid>
    </source>
</reference>
<protein>
    <submittedName>
        <fullName evidence="2">Uncharacterized protein</fullName>
    </submittedName>
</protein>
<accession>A0A4P7LH79</accession>
<dbReference type="Proteomes" id="UP000295294">
    <property type="component" value="Plasmid unnamed1"/>
</dbReference>
<geneLocation type="plasmid" evidence="2">
    <name>unnamed1</name>
</geneLocation>
<gene>
    <name evidence="2" type="ORF">E0W60_31210</name>
</gene>
<dbReference type="EMBL" id="CP038636">
    <property type="protein sequence ID" value="QBY55496.1"/>
    <property type="molecule type" value="Genomic_DNA"/>
</dbReference>
<feature type="signal peptide" evidence="1">
    <location>
        <begin position="1"/>
        <end position="21"/>
    </location>
</feature>
<dbReference type="RefSeq" id="WP_135706737.1">
    <property type="nucleotide sequence ID" value="NZ_CP038636.1"/>
</dbReference>
<dbReference type="AlphaFoldDB" id="A0A4P7LH79"/>
<sequence>MKHFCIALSAAAALFTTPAVAAFECGGPLVTSDRDGLAALFTPAYSPKLTHTGGAITDDNFSRQLTQAEMQRLQTAVPTLATSATLSASSAKALKDILNQRAQDQVPGWLTTGVGAFVPQPWVGIGADVAVQLINGVGDAGRLTLANVAGTVSPGGLVTVHEIVAPGKNGNPEFVWHIAYTATLNGKPTVALLSSCKADVVQVSASRADGPSRNMLAHDQRLLKLDGVVLSAPGPAISVKA</sequence>